<dbReference type="InterPro" id="IPR010730">
    <property type="entry name" value="HET"/>
</dbReference>
<reference evidence="2 3" key="1">
    <citation type="submission" date="2016-03" db="EMBL/GenBank/DDBJ databases">
        <authorList>
            <person name="Ploux O."/>
        </authorList>
    </citation>
    <scope>NUCLEOTIDE SEQUENCE [LARGE SCALE GENOMIC DNA]</scope>
    <source>
        <strain evidence="2 3">UAMH 11012</strain>
    </source>
</reference>
<evidence type="ECO:0000313" key="2">
    <source>
        <dbReference type="EMBL" id="CZR67815.1"/>
    </source>
</evidence>
<evidence type="ECO:0000259" key="1">
    <source>
        <dbReference type="Pfam" id="PF06985"/>
    </source>
</evidence>
<organism evidence="2 3">
    <name type="scientific">Phialocephala subalpina</name>
    <dbReference type="NCBI Taxonomy" id="576137"/>
    <lineage>
        <taxon>Eukaryota</taxon>
        <taxon>Fungi</taxon>
        <taxon>Dikarya</taxon>
        <taxon>Ascomycota</taxon>
        <taxon>Pezizomycotina</taxon>
        <taxon>Leotiomycetes</taxon>
        <taxon>Helotiales</taxon>
        <taxon>Mollisiaceae</taxon>
        <taxon>Phialocephala</taxon>
        <taxon>Phialocephala fortinii species complex</taxon>
    </lineage>
</organism>
<dbReference type="PANTHER" id="PTHR33112">
    <property type="entry name" value="DOMAIN PROTEIN, PUTATIVE-RELATED"/>
    <property type="match status" value="1"/>
</dbReference>
<keyword evidence="3" id="KW-1185">Reference proteome</keyword>
<protein>
    <recommendedName>
        <fullName evidence="1">Heterokaryon incompatibility domain-containing protein</fullName>
    </recommendedName>
</protein>
<accession>A0A1L7XS37</accession>
<dbReference type="Pfam" id="PF06985">
    <property type="entry name" value="HET"/>
    <property type="match status" value="1"/>
</dbReference>
<feature type="domain" description="Heterokaryon incompatibility" evidence="1">
    <location>
        <begin position="276"/>
        <end position="431"/>
    </location>
</feature>
<sequence>MSSLCPASSSMLILRDEDLHKLRFGRPLSLEDNVSRDIDIKLSCNLSPNLPGSSNPKLYVMEWENGKTQLCGACSFCDLLADSMQQSLNACVIGSKLDPTLHSHPLGLEATMHFDKLMYRRERRIGLDIIEEGLSNQEGWDFHTLHLIGKGLIKPKDAAPDGKFKQLDLWLAFDLFGEYDDTAVNLLKVRRRPLCDSRLSDKNVAKISDWIRECDESHGRRCRTNSNIEGNERGSKVIPFRPIRLIDVGDGLHDEHPRLVITSAIHNASPNEVGKYMALSYCWGPVDKTSKLLTTTHDTIGLRSEKIVFSTMPQTFQDAVNVARKLGIQYLWIDSLCIIQDDAQDWQIESSKMAEIFSNAHLTIIAATGSSCNDGFLTQRSGPYCMVPLSIEGAASEGQLSLRFRPHWGRSDKMAEIVDGRWITRGWTFQEERLARRALIFGKNKLFFNCRALERSEDTEMSVFRPRWVLAVTEGPTDRLLDPKDAASLGRWNDWQTLCTHYTFRELTFPSDKLPAISGIASKTAKKVESEYLAGLWKTNIVHDLFWATKGVATKPKNYRAPSWSWASLDGRIVWPYWQHDSKCAECIMRCTVLDVRTAPSGLDPYGAVKDGVLKVQGALAEMKVAWVSYDGFQHTWRLIQEGKYIGRANVDIESEELKIGGQATYQALLVALCTLSEDSNSGLTRGLLLEKNGRKRGDDDEFERVGTFDLYDDAPQGIWESHAEGTIVII</sequence>
<dbReference type="STRING" id="576137.A0A1L7XS37"/>
<dbReference type="OrthoDB" id="5347061at2759"/>
<dbReference type="PANTHER" id="PTHR33112:SF16">
    <property type="entry name" value="HETEROKARYON INCOMPATIBILITY DOMAIN-CONTAINING PROTEIN"/>
    <property type="match status" value="1"/>
</dbReference>
<evidence type="ECO:0000313" key="3">
    <source>
        <dbReference type="Proteomes" id="UP000184330"/>
    </source>
</evidence>
<gene>
    <name evidence="2" type="ORF">PAC_17714</name>
</gene>
<proteinExistence type="predicted"/>
<dbReference type="AlphaFoldDB" id="A0A1L7XS37"/>
<name>A0A1L7XS37_9HELO</name>
<dbReference type="EMBL" id="FJOG01000047">
    <property type="protein sequence ID" value="CZR67815.1"/>
    <property type="molecule type" value="Genomic_DNA"/>
</dbReference>
<dbReference type="Proteomes" id="UP000184330">
    <property type="component" value="Unassembled WGS sequence"/>
</dbReference>